<dbReference type="InterPro" id="IPR023298">
    <property type="entry name" value="ATPase_P-typ_TM_dom_sf"/>
</dbReference>
<dbReference type="Gene3D" id="2.70.150.10">
    <property type="entry name" value="Calcium-transporting ATPase, cytoplasmic transduction domain A"/>
    <property type="match status" value="1"/>
</dbReference>
<evidence type="ECO:0000256" key="7">
    <source>
        <dbReference type="ARBA" id="ARBA00023201"/>
    </source>
</evidence>
<organism evidence="10 11">
    <name type="scientific">Drosophila hydei</name>
    <name type="common">Fruit fly</name>
    <dbReference type="NCBI Taxonomy" id="7224"/>
    <lineage>
        <taxon>Eukaryota</taxon>
        <taxon>Metazoa</taxon>
        <taxon>Ecdysozoa</taxon>
        <taxon>Arthropoda</taxon>
        <taxon>Hexapoda</taxon>
        <taxon>Insecta</taxon>
        <taxon>Pterygota</taxon>
        <taxon>Neoptera</taxon>
        <taxon>Endopterygota</taxon>
        <taxon>Diptera</taxon>
        <taxon>Brachycera</taxon>
        <taxon>Muscomorpha</taxon>
        <taxon>Ephydroidea</taxon>
        <taxon>Drosophilidae</taxon>
        <taxon>Drosophila</taxon>
    </lineage>
</organism>
<dbReference type="SUPFAM" id="SSF81660">
    <property type="entry name" value="Metal cation-transporting ATPase, ATP-binding domain N"/>
    <property type="match status" value="1"/>
</dbReference>
<dbReference type="SUPFAM" id="SSF81665">
    <property type="entry name" value="Calcium ATPase, transmembrane domain M"/>
    <property type="match status" value="1"/>
</dbReference>
<evidence type="ECO:0000256" key="1">
    <source>
        <dbReference type="ARBA" id="ARBA00004651"/>
    </source>
</evidence>
<keyword evidence="7" id="KW-0406">Ion transport</keyword>
<dbReference type="Pfam" id="PF00690">
    <property type="entry name" value="Cation_ATPase_N"/>
    <property type="match status" value="1"/>
</dbReference>
<evidence type="ECO:0000259" key="9">
    <source>
        <dbReference type="SMART" id="SM00831"/>
    </source>
</evidence>
<dbReference type="GO" id="GO:0006814">
    <property type="term" value="P:sodium ion transport"/>
    <property type="evidence" value="ECO:0007669"/>
    <property type="project" value="UniProtKB-KW"/>
</dbReference>
<evidence type="ECO:0000256" key="2">
    <source>
        <dbReference type="ARBA" id="ARBA00022475"/>
    </source>
</evidence>
<dbReference type="Pfam" id="PF13246">
    <property type="entry name" value="Cation_ATPase"/>
    <property type="match status" value="1"/>
</dbReference>
<dbReference type="InterPro" id="IPR059000">
    <property type="entry name" value="ATPase_P-type_domA"/>
</dbReference>
<evidence type="ECO:0000256" key="3">
    <source>
        <dbReference type="ARBA" id="ARBA00022692"/>
    </source>
</evidence>
<dbReference type="InterPro" id="IPR004014">
    <property type="entry name" value="ATPase_P-typ_cation-transptr_N"/>
</dbReference>
<dbReference type="InterPro" id="IPR008250">
    <property type="entry name" value="ATPase_P-typ_transduc_dom_A_sf"/>
</dbReference>
<keyword evidence="6 8" id="KW-0472">Membrane</keyword>
<feature type="transmembrane region" description="Helical" evidence="8">
    <location>
        <begin position="754"/>
        <end position="776"/>
    </location>
</feature>
<keyword evidence="7" id="KW-0739">Sodium transport</keyword>
<evidence type="ECO:0000256" key="4">
    <source>
        <dbReference type="ARBA" id="ARBA00022989"/>
    </source>
</evidence>
<feature type="transmembrane region" description="Helical" evidence="8">
    <location>
        <begin position="59"/>
        <end position="82"/>
    </location>
</feature>
<dbReference type="OrthoDB" id="7883161at2759"/>
<evidence type="ECO:0000313" key="11">
    <source>
        <dbReference type="RefSeq" id="XP_030081247.1"/>
    </source>
</evidence>
<evidence type="ECO:0000313" key="10">
    <source>
        <dbReference type="Proteomes" id="UP000504633"/>
    </source>
</evidence>
<dbReference type="SMART" id="SM00831">
    <property type="entry name" value="Cation_ATPase_N"/>
    <property type="match status" value="1"/>
</dbReference>
<dbReference type="KEGG" id="dhe:111595247"/>
<keyword evidence="3 8" id="KW-0812">Transmembrane</keyword>
<keyword evidence="10" id="KW-1185">Reference proteome</keyword>
<keyword evidence="2" id="KW-1003">Cell membrane</keyword>
<name>A0A6J2SYI2_DROHY</name>
<comment type="subcellular location">
    <subcellularLocation>
        <location evidence="1">Cell membrane</location>
        <topology evidence="1">Multi-pass membrane protein</topology>
    </subcellularLocation>
</comment>
<dbReference type="Pfam" id="PF00122">
    <property type="entry name" value="E1-E2_ATPase"/>
    <property type="match status" value="1"/>
</dbReference>
<dbReference type="GO" id="GO:0005886">
    <property type="term" value="C:plasma membrane"/>
    <property type="evidence" value="ECO:0007669"/>
    <property type="project" value="UniProtKB-SubCell"/>
</dbReference>
<dbReference type="InterPro" id="IPR050510">
    <property type="entry name" value="Cation_transp_ATPase_P-type"/>
</dbReference>
<feature type="transmembrane region" description="Helical" evidence="8">
    <location>
        <begin position="727"/>
        <end position="748"/>
    </location>
</feature>
<evidence type="ECO:0000256" key="6">
    <source>
        <dbReference type="ARBA" id="ARBA00023136"/>
    </source>
</evidence>
<feature type="transmembrane region" description="Helical" evidence="8">
    <location>
        <begin position="801"/>
        <end position="826"/>
    </location>
</feature>
<dbReference type="GeneID" id="111595247"/>
<dbReference type="SUPFAM" id="SSF81653">
    <property type="entry name" value="Calcium ATPase, transduction domain A"/>
    <property type="match status" value="1"/>
</dbReference>
<dbReference type="FunFam" id="1.20.1110.10:FF:000095">
    <property type="entry name" value="Sodium/potassium-transporting ATPase subunit alpha-1"/>
    <property type="match status" value="1"/>
</dbReference>
<dbReference type="Gene3D" id="3.40.1110.10">
    <property type="entry name" value="Calcium-transporting ATPase, cytoplasmic domain N"/>
    <property type="match status" value="1"/>
</dbReference>
<evidence type="ECO:0000256" key="8">
    <source>
        <dbReference type="SAM" id="Phobius"/>
    </source>
</evidence>
<proteinExistence type="predicted"/>
<sequence>MSGKGSSTFHTDDLKTVCLKLQTSTSTGLTSAVARKRLIVNGKNKMNLPEKPEFRCRKYLRNCFCGLASIIFISIVACFILDHIQQDKLSGLFRYIQENNDFLVAWAFMDLMPMYCTVLRDGRKQIIRSEDVVVGDILMIMYGERIAADVRVFVSHDLEVNNVALTGYSTSVIIIPNISHPNKWISRNVGFACSHVTKGSGRGLVIACGVDSEVGIMARLSMEPRPLTRPRKHMRQVSFYRYTLCAIMCLAFFLSLRMEGPPAPILLDFYVSFTICSSPVYLPTLIFFGLWHTKRQLLKIGCYARNMEAVSTLGLTTVICSNLIGSMTQRAWRVSELLVDGEMLNVQKDFVATNHFFDLIRASILCNHAYVTPGQRGLPKSEHNFDGTDYDKALLKFGSQFVASIEMLRVQFKRLASKSFDAITHLQVSVHSTENVDGETEYHLFIRGHLTEVMDHCSTCYMKADEPKKLIRSVRNSVVKKGSMMDQLGRHTYGFASKVLTADDYMLSLISNGFSYSKKNTYNTFMQTYSYSMCFLGLIAANNPPYPNIISAVDQCRNAGIKLVLLTRADVSFSRAVAKSVGVIGELNETAEDVAKRLRIPITRVERRMITAVTVNMHTMSKQPHHQRWDIEQLLLAHVDVVFNRIAVSQRHLIIDVCLKLGAVVTAIGSSVHDTSAIRCANVGVSESASSNVSQSCADLIVLENNFVTLVKAIAKSRLLFENMKKAVVYALSSNMAHLMIHLFFIVLKMPFRMFLLPSIFIAFFVNLIPALTLFYEPPEIDLMKVKPKVNEDFLINRRMLFVAFITVGLLEACAVGLAFIAYMLFNGFLPGFLLGLSVRWYDDSVNDLVDSYGQEWTRGARLQLEYEITSVTIITLTIMQGVNLVLTKAGRASLLSHGFLNVRLNIAIFYMIGICILFTFLSSPNVLKCLPVDYLPIFLYIFPVAILTIIVESMRRFILRKYGGSWIEEVSYYGCT</sequence>
<dbReference type="PANTHER" id="PTHR43294:SF13">
    <property type="entry name" value="SODIUM_POTASSIUM-TRANSPORTING ATPASE SUBUNIT ALPHA"/>
    <property type="match status" value="1"/>
</dbReference>
<dbReference type="Proteomes" id="UP000504633">
    <property type="component" value="Unplaced"/>
</dbReference>
<dbReference type="Gene3D" id="1.20.1110.10">
    <property type="entry name" value="Calcium-transporting ATPase, transmembrane domain"/>
    <property type="match status" value="1"/>
</dbReference>
<dbReference type="Pfam" id="PF00689">
    <property type="entry name" value="Cation_ATPase_C"/>
    <property type="match status" value="1"/>
</dbReference>
<dbReference type="InterPro" id="IPR006068">
    <property type="entry name" value="ATPase_P-typ_cation-transptr_C"/>
</dbReference>
<accession>A0A6J2SYI2</accession>
<feature type="transmembrane region" description="Helical" evidence="8">
    <location>
        <begin position="239"/>
        <end position="257"/>
    </location>
</feature>
<feature type="transmembrane region" description="Helical" evidence="8">
    <location>
        <begin position="102"/>
        <end position="119"/>
    </location>
</feature>
<keyword evidence="7" id="KW-0813">Transport</keyword>
<dbReference type="OMA" id="RDHEKVA"/>
<dbReference type="SUPFAM" id="SSF56784">
    <property type="entry name" value="HAD-like"/>
    <property type="match status" value="1"/>
</dbReference>
<keyword evidence="4 8" id="KW-1133">Transmembrane helix</keyword>
<gene>
    <name evidence="11" type="primary">LOC111595247</name>
</gene>
<dbReference type="GO" id="GO:0000166">
    <property type="term" value="F:nucleotide binding"/>
    <property type="evidence" value="ECO:0007669"/>
    <property type="project" value="InterPro"/>
</dbReference>
<dbReference type="PANTHER" id="PTHR43294">
    <property type="entry name" value="SODIUM/POTASSIUM-TRANSPORTING ATPASE SUBUNIT ALPHA"/>
    <property type="match status" value="1"/>
</dbReference>
<dbReference type="Gene3D" id="3.40.50.1000">
    <property type="entry name" value="HAD superfamily/HAD-like"/>
    <property type="match status" value="1"/>
</dbReference>
<feature type="transmembrane region" description="Helical" evidence="8">
    <location>
        <begin position="269"/>
        <end position="291"/>
    </location>
</feature>
<dbReference type="RefSeq" id="XP_030081247.1">
    <property type="nucleotide sequence ID" value="XM_030225387.1"/>
</dbReference>
<feature type="domain" description="Cation-transporting P-type ATPase N-terminal" evidence="9">
    <location>
        <begin position="8"/>
        <end position="83"/>
    </location>
</feature>
<dbReference type="InterPro" id="IPR036412">
    <property type="entry name" value="HAD-like_sf"/>
</dbReference>
<feature type="transmembrane region" description="Helical" evidence="8">
    <location>
        <begin position="869"/>
        <end position="887"/>
    </location>
</feature>
<dbReference type="InterPro" id="IPR023299">
    <property type="entry name" value="ATPase_P-typ_cyto_dom_N"/>
</dbReference>
<protein>
    <submittedName>
        <fullName evidence="11">Sodium/potassium-transporting ATPase subunit alpha</fullName>
    </submittedName>
</protein>
<feature type="transmembrane region" description="Helical" evidence="8">
    <location>
        <begin position="899"/>
        <end position="923"/>
    </location>
</feature>
<dbReference type="InterPro" id="IPR023214">
    <property type="entry name" value="HAD_sf"/>
</dbReference>
<evidence type="ECO:0000256" key="5">
    <source>
        <dbReference type="ARBA" id="ARBA00023053"/>
    </source>
</evidence>
<dbReference type="PRINTS" id="PR00119">
    <property type="entry name" value="CATATPASE"/>
</dbReference>
<keyword evidence="5" id="KW-0915">Sodium</keyword>
<feature type="transmembrane region" description="Helical" evidence="8">
    <location>
        <begin position="935"/>
        <end position="952"/>
    </location>
</feature>
<dbReference type="AlphaFoldDB" id="A0A6J2SYI2"/>
<dbReference type="PRINTS" id="PR00121">
    <property type="entry name" value="NAKATPASE"/>
</dbReference>
<reference evidence="11" key="1">
    <citation type="submission" date="2025-08" db="UniProtKB">
        <authorList>
            <consortium name="RefSeq"/>
        </authorList>
    </citation>
    <scope>IDENTIFICATION</scope>
    <source>
        <strain evidence="11">15085-1641.00</strain>
        <tissue evidence="11">Whole body</tissue>
    </source>
</reference>